<reference evidence="2" key="1">
    <citation type="journal article" date="2019" name="Int. J. Syst. Evol. Microbiol.">
        <title>The Global Catalogue of Microorganisms (GCM) 10K type strain sequencing project: providing services to taxonomists for standard genome sequencing and annotation.</title>
        <authorList>
            <consortium name="The Broad Institute Genomics Platform"/>
            <consortium name="The Broad Institute Genome Sequencing Center for Infectious Disease"/>
            <person name="Wu L."/>
            <person name="Ma J."/>
        </authorList>
    </citation>
    <scope>NUCLEOTIDE SEQUENCE [LARGE SCALE GENOMIC DNA]</scope>
    <source>
        <strain evidence="2">WYCCWR 13023</strain>
    </source>
</reference>
<dbReference type="Gene3D" id="2.60.40.10">
    <property type="entry name" value="Immunoglobulins"/>
    <property type="match status" value="2"/>
</dbReference>
<organism evidence="1 2">
    <name type="scientific">Flavobacterium branchiicola</name>
    <dbReference type="NCBI Taxonomy" id="1114875"/>
    <lineage>
        <taxon>Bacteria</taxon>
        <taxon>Pseudomonadati</taxon>
        <taxon>Bacteroidota</taxon>
        <taxon>Flavobacteriia</taxon>
        <taxon>Flavobacteriales</taxon>
        <taxon>Flavobacteriaceae</taxon>
        <taxon>Flavobacterium</taxon>
    </lineage>
</organism>
<sequence>MNKITLYKSFLLLFILCFFSCEEILTVPNISKNEVILIAPANNSLLSSTGVTLSWEAVENAEKYHIQIAIPSFEAAQQLVLDTIVAKNSFTQQLNIGKYEWRVKALNSAYETVYTKRNFEILNNDDFQNNTVILLTPTNNLTTKTALQKLSWDAIIGATNYQLQVLDENSTLVKEQNTEATFLNFTFDEGKYTWKIRASNGTAQTLYTSRTIIVDTKAPNTPTLSNPVNASTTTNTSINFQWNRTPIAGTTEKDSIYVYTESALTNLNFKDLGNSPYSKTLTKGTYYWFVKSFDDAGNQSARSTVFNFTIN</sequence>
<dbReference type="InterPro" id="IPR013783">
    <property type="entry name" value="Ig-like_fold"/>
</dbReference>
<comment type="caution">
    <text evidence="1">The sequence shown here is derived from an EMBL/GenBank/DDBJ whole genome shotgun (WGS) entry which is preliminary data.</text>
</comment>
<evidence type="ECO:0008006" key="3">
    <source>
        <dbReference type="Google" id="ProtNLM"/>
    </source>
</evidence>
<gene>
    <name evidence="1" type="ORF">ACFO5S_22360</name>
</gene>
<dbReference type="RefSeq" id="WP_213260206.1">
    <property type="nucleotide sequence ID" value="NZ_JAGYWA010000014.1"/>
</dbReference>
<evidence type="ECO:0000313" key="1">
    <source>
        <dbReference type="EMBL" id="MFC4750213.1"/>
    </source>
</evidence>
<dbReference type="EMBL" id="JBHSGV010000014">
    <property type="protein sequence ID" value="MFC4750213.1"/>
    <property type="molecule type" value="Genomic_DNA"/>
</dbReference>
<accession>A0ABV9PIX7</accession>
<dbReference type="Proteomes" id="UP001595935">
    <property type="component" value="Unassembled WGS sequence"/>
</dbReference>
<evidence type="ECO:0000313" key="2">
    <source>
        <dbReference type="Proteomes" id="UP001595935"/>
    </source>
</evidence>
<keyword evidence="2" id="KW-1185">Reference proteome</keyword>
<protein>
    <recommendedName>
        <fullName evidence="3">Fibronectin type-III domain-containing protein</fullName>
    </recommendedName>
</protein>
<name>A0ABV9PIX7_9FLAO</name>
<proteinExistence type="predicted"/>